<dbReference type="InterPro" id="IPR023393">
    <property type="entry name" value="START-like_dom_sf"/>
</dbReference>
<dbReference type="Proteomes" id="UP000177821">
    <property type="component" value="Unassembled WGS sequence"/>
</dbReference>
<dbReference type="EMBL" id="MHCX01000045">
    <property type="protein sequence ID" value="OGY28729.1"/>
    <property type="molecule type" value="Genomic_DNA"/>
</dbReference>
<organism evidence="3 4">
    <name type="scientific">Candidatus Woykebacteria bacterium RIFCSPHIGHO2_02_FULL_43_16b</name>
    <dbReference type="NCBI Taxonomy" id="1802601"/>
    <lineage>
        <taxon>Bacteria</taxon>
        <taxon>Candidatus Woykeibacteriota</taxon>
    </lineage>
</organism>
<evidence type="ECO:0000313" key="4">
    <source>
        <dbReference type="Proteomes" id="UP000177821"/>
    </source>
</evidence>
<dbReference type="Pfam" id="PF08327">
    <property type="entry name" value="AHSA1"/>
    <property type="match status" value="1"/>
</dbReference>
<comment type="similarity">
    <text evidence="1">Belongs to the AHA1 family.</text>
</comment>
<accession>A0A1G1WLZ3</accession>
<name>A0A1G1WLZ3_9BACT</name>
<dbReference type="SUPFAM" id="SSF55961">
    <property type="entry name" value="Bet v1-like"/>
    <property type="match status" value="1"/>
</dbReference>
<proteinExistence type="inferred from homology"/>
<sequence length="127" mass="14650">MKTINQTYVIKATPKEIWRALVDPDHIEVWSGGKAKMSDKQGVPFELWDGDIYGTNLEVVTNKKLVQEWYGGDWDKPSKVTFVLTALGPEQTQVALLHENVPDKEAHDIEDGWKRYYLGEIKKYLEQ</sequence>
<protein>
    <recommendedName>
        <fullName evidence="2">Activator of Hsp90 ATPase homologue 1/2-like C-terminal domain-containing protein</fullName>
    </recommendedName>
</protein>
<evidence type="ECO:0000313" key="3">
    <source>
        <dbReference type="EMBL" id="OGY28729.1"/>
    </source>
</evidence>
<dbReference type="InterPro" id="IPR013538">
    <property type="entry name" value="ASHA1/2-like_C"/>
</dbReference>
<dbReference type="Gene3D" id="3.30.530.20">
    <property type="match status" value="1"/>
</dbReference>
<evidence type="ECO:0000259" key="2">
    <source>
        <dbReference type="Pfam" id="PF08327"/>
    </source>
</evidence>
<gene>
    <name evidence="3" type="ORF">A3J50_01285</name>
</gene>
<comment type="caution">
    <text evidence="3">The sequence shown here is derived from an EMBL/GenBank/DDBJ whole genome shotgun (WGS) entry which is preliminary data.</text>
</comment>
<evidence type="ECO:0000256" key="1">
    <source>
        <dbReference type="ARBA" id="ARBA00006817"/>
    </source>
</evidence>
<feature type="domain" description="Activator of Hsp90 ATPase homologue 1/2-like C-terminal" evidence="2">
    <location>
        <begin position="11"/>
        <end position="126"/>
    </location>
</feature>
<reference evidence="3 4" key="1">
    <citation type="journal article" date="2016" name="Nat. Commun.">
        <title>Thousands of microbial genomes shed light on interconnected biogeochemical processes in an aquifer system.</title>
        <authorList>
            <person name="Anantharaman K."/>
            <person name="Brown C.T."/>
            <person name="Hug L.A."/>
            <person name="Sharon I."/>
            <person name="Castelle C.J."/>
            <person name="Probst A.J."/>
            <person name="Thomas B.C."/>
            <person name="Singh A."/>
            <person name="Wilkins M.J."/>
            <person name="Karaoz U."/>
            <person name="Brodie E.L."/>
            <person name="Williams K.H."/>
            <person name="Hubbard S.S."/>
            <person name="Banfield J.F."/>
        </authorList>
    </citation>
    <scope>NUCLEOTIDE SEQUENCE [LARGE SCALE GENOMIC DNA]</scope>
</reference>
<dbReference type="AlphaFoldDB" id="A0A1G1WLZ3"/>